<sequence length="96" mass="10635">MAEPARDTVEPPLPPVVLDPDAEDQPHGAAYSGGHLVAPIARNTSYLVPNGHRTEGMGELTWRKRRHRNPSFCRWVQQCPCRDHKNGSQMTPVALG</sequence>
<dbReference type="AlphaFoldDB" id="A0A699YJC3"/>
<protein>
    <submittedName>
        <fullName evidence="2">Uncharacterized protein</fullName>
    </submittedName>
</protein>
<dbReference type="EMBL" id="BLLF01000066">
    <property type="protein sequence ID" value="GFH06974.1"/>
    <property type="molecule type" value="Genomic_DNA"/>
</dbReference>
<comment type="caution">
    <text evidence="2">The sequence shown here is derived from an EMBL/GenBank/DDBJ whole genome shotgun (WGS) entry which is preliminary data.</text>
</comment>
<gene>
    <name evidence="2" type="ORF">HaLaN_01702</name>
</gene>
<keyword evidence="3" id="KW-1185">Reference proteome</keyword>
<name>A0A699YJC3_HAELA</name>
<proteinExistence type="predicted"/>
<evidence type="ECO:0000256" key="1">
    <source>
        <dbReference type="SAM" id="MobiDB-lite"/>
    </source>
</evidence>
<accession>A0A699YJC3</accession>
<organism evidence="2 3">
    <name type="scientific">Haematococcus lacustris</name>
    <name type="common">Green alga</name>
    <name type="synonym">Haematococcus pluvialis</name>
    <dbReference type="NCBI Taxonomy" id="44745"/>
    <lineage>
        <taxon>Eukaryota</taxon>
        <taxon>Viridiplantae</taxon>
        <taxon>Chlorophyta</taxon>
        <taxon>core chlorophytes</taxon>
        <taxon>Chlorophyceae</taxon>
        <taxon>CS clade</taxon>
        <taxon>Chlamydomonadales</taxon>
        <taxon>Haematococcaceae</taxon>
        <taxon>Haematococcus</taxon>
    </lineage>
</organism>
<feature type="non-terminal residue" evidence="2">
    <location>
        <position position="1"/>
    </location>
</feature>
<dbReference type="Proteomes" id="UP000485058">
    <property type="component" value="Unassembled WGS sequence"/>
</dbReference>
<evidence type="ECO:0000313" key="2">
    <source>
        <dbReference type="EMBL" id="GFH06974.1"/>
    </source>
</evidence>
<reference evidence="2 3" key="1">
    <citation type="submission" date="2020-02" db="EMBL/GenBank/DDBJ databases">
        <title>Draft genome sequence of Haematococcus lacustris strain NIES-144.</title>
        <authorList>
            <person name="Morimoto D."/>
            <person name="Nakagawa S."/>
            <person name="Yoshida T."/>
            <person name="Sawayama S."/>
        </authorList>
    </citation>
    <scope>NUCLEOTIDE SEQUENCE [LARGE SCALE GENOMIC DNA]</scope>
    <source>
        <strain evidence="2 3">NIES-144</strain>
    </source>
</reference>
<feature type="non-terminal residue" evidence="2">
    <location>
        <position position="96"/>
    </location>
</feature>
<feature type="region of interest" description="Disordered" evidence="1">
    <location>
        <begin position="1"/>
        <end position="33"/>
    </location>
</feature>
<evidence type="ECO:0000313" key="3">
    <source>
        <dbReference type="Proteomes" id="UP000485058"/>
    </source>
</evidence>